<evidence type="ECO:0008006" key="3">
    <source>
        <dbReference type="Google" id="ProtNLM"/>
    </source>
</evidence>
<evidence type="ECO:0000313" key="2">
    <source>
        <dbReference type="Proteomes" id="UP000281904"/>
    </source>
</evidence>
<dbReference type="InterPro" id="IPR047729">
    <property type="entry name" value="Sce7726-like"/>
</dbReference>
<dbReference type="AlphaFoldDB" id="A0A3S4XW81"/>
<organism evidence="1 2">
    <name type="scientific">Serratia rubidaea</name>
    <name type="common">Serratia marinorubra</name>
    <dbReference type="NCBI Taxonomy" id="61652"/>
    <lineage>
        <taxon>Bacteria</taxon>
        <taxon>Pseudomonadati</taxon>
        <taxon>Pseudomonadota</taxon>
        <taxon>Gammaproteobacteria</taxon>
        <taxon>Enterobacterales</taxon>
        <taxon>Yersiniaceae</taxon>
        <taxon>Serratia</taxon>
    </lineage>
</organism>
<dbReference type="EMBL" id="LR134493">
    <property type="protein sequence ID" value="VEI63299.1"/>
    <property type="molecule type" value="Genomic_DNA"/>
</dbReference>
<accession>A0A3S4XW81</accession>
<dbReference type="NCBIfam" id="NF033832">
    <property type="entry name" value="sce7726_fam"/>
    <property type="match status" value="1"/>
</dbReference>
<dbReference type="Proteomes" id="UP000281904">
    <property type="component" value="Chromosome"/>
</dbReference>
<proteinExistence type="predicted"/>
<protein>
    <recommendedName>
        <fullName evidence="3">Sce7726 family protein</fullName>
    </recommendedName>
</protein>
<dbReference type="RefSeq" id="WP_126530965.1">
    <property type="nucleotide sequence ID" value="NZ_JAMWJM010000005.1"/>
</dbReference>
<reference evidence="1 2" key="1">
    <citation type="submission" date="2018-12" db="EMBL/GenBank/DDBJ databases">
        <authorList>
            <consortium name="Pathogen Informatics"/>
        </authorList>
    </citation>
    <scope>NUCLEOTIDE SEQUENCE [LARGE SCALE GENOMIC DNA]</scope>
    <source>
        <strain evidence="1 2">NCTC10036</strain>
    </source>
</reference>
<sequence>MNELDFKIPLTTYFGEDKTAALNFEFPFYFYRRRCDLLVSTCDSIIGVEIKSDLDNLDRLEDQLNSYYKCFNQVYVACGKKHYQQIRKMKGRFGIIFISDDKLEIKRKAKIIKSLALIPILDMCDKLSLEKLSNLKSQNKSDLIMSIINNFSKEEIYRIYHLSIHEKVSRVYNVFLSEKGDVITSEDITLLSLKSMNLGTF</sequence>
<name>A0A3S4XW81_SERRU</name>
<evidence type="ECO:0000313" key="1">
    <source>
        <dbReference type="EMBL" id="VEI63299.1"/>
    </source>
</evidence>
<gene>
    <name evidence="1" type="ORF">NCTC10036_01464</name>
</gene>